<protein>
    <submittedName>
        <fullName evidence="1">Uncharacterized protein</fullName>
    </submittedName>
</protein>
<reference evidence="1" key="1">
    <citation type="submission" date="2023-05" db="EMBL/GenBank/DDBJ databases">
        <title>Nepenthes gracilis genome sequencing.</title>
        <authorList>
            <person name="Fukushima K."/>
        </authorList>
    </citation>
    <scope>NUCLEOTIDE SEQUENCE</scope>
    <source>
        <strain evidence="1">SING2019-196</strain>
    </source>
</reference>
<organism evidence="1 2">
    <name type="scientific">Nepenthes gracilis</name>
    <name type="common">Slender pitcher plant</name>
    <dbReference type="NCBI Taxonomy" id="150966"/>
    <lineage>
        <taxon>Eukaryota</taxon>
        <taxon>Viridiplantae</taxon>
        <taxon>Streptophyta</taxon>
        <taxon>Embryophyta</taxon>
        <taxon>Tracheophyta</taxon>
        <taxon>Spermatophyta</taxon>
        <taxon>Magnoliopsida</taxon>
        <taxon>eudicotyledons</taxon>
        <taxon>Gunneridae</taxon>
        <taxon>Pentapetalae</taxon>
        <taxon>Caryophyllales</taxon>
        <taxon>Nepenthaceae</taxon>
        <taxon>Nepenthes</taxon>
    </lineage>
</organism>
<dbReference type="Proteomes" id="UP001279734">
    <property type="component" value="Unassembled WGS sequence"/>
</dbReference>
<accession>A0AAD3P763</accession>
<keyword evidence="2" id="KW-1185">Reference proteome</keyword>
<proteinExistence type="predicted"/>
<name>A0AAD3P763_NEPGR</name>
<comment type="caution">
    <text evidence="1">The sequence shown here is derived from an EMBL/GenBank/DDBJ whole genome shotgun (WGS) entry which is preliminary data.</text>
</comment>
<evidence type="ECO:0000313" key="1">
    <source>
        <dbReference type="EMBL" id="GMH00175.1"/>
    </source>
</evidence>
<sequence length="165" mass="18361">MLIRHPITLTREAKPKASNLSEDYNIVYLYPGLSFRDGDSNGVNVFGPGINMIRRNRCCLVRLQILWNHNSLLCYLDLIDGVNFDVFWGYLVADEQHQASTVGALISIDPNSRISANGNSFITRRNIDPGEPIESSIEYHANGAVKPEGIKLPRQVTAVQPKGLP</sequence>
<dbReference type="EMBL" id="BSYO01000002">
    <property type="protein sequence ID" value="GMH00175.1"/>
    <property type="molecule type" value="Genomic_DNA"/>
</dbReference>
<evidence type="ECO:0000313" key="2">
    <source>
        <dbReference type="Proteomes" id="UP001279734"/>
    </source>
</evidence>
<dbReference type="AlphaFoldDB" id="A0AAD3P763"/>
<gene>
    <name evidence="1" type="ORF">Nepgr_002014</name>
</gene>